<dbReference type="Proteomes" id="UP001595803">
    <property type="component" value="Unassembled WGS sequence"/>
</dbReference>
<evidence type="ECO:0000313" key="2">
    <source>
        <dbReference type="Proteomes" id="UP001595803"/>
    </source>
</evidence>
<dbReference type="CDD" id="cd02980">
    <property type="entry name" value="TRX_Fd_family"/>
    <property type="match status" value="1"/>
</dbReference>
<dbReference type="SUPFAM" id="SSF52833">
    <property type="entry name" value="Thioredoxin-like"/>
    <property type="match status" value="1"/>
</dbReference>
<proteinExistence type="predicted"/>
<dbReference type="Gene3D" id="3.40.30.10">
    <property type="entry name" value="Glutaredoxin"/>
    <property type="match status" value="1"/>
</dbReference>
<reference evidence="2" key="1">
    <citation type="journal article" date="2019" name="Int. J. Syst. Evol. Microbiol.">
        <title>The Global Catalogue of Microorganisms (GCM) 10K type strain sequencing project: providing services to taxonomists for standard genome sequencing and annotation.</title>
        <authorList>
            <consortium name="The Broad Institute Genomics Platform"/>
            <consortium name="The Broad Institute Genome Sequencing Center for Infectious Disease"/>
            <person name="Wu L."/>
            <person name="Ma J."/>
        </authorList>
    </citation>
    <scope>NUCLEOTIDE SEQUENCE [LARGE SCALE GENOMIC DNA]</scope>
    <source>
        <strain evidence="2">CCTCC AB 2017081</strain>
    </source>
</reference>
<gene>
    <name evidence="1" type="ORF">ACFOSB_05080</name>
</gene>
<dbReference type="RefSeq" id="WP_322474334.1">
    <property type="nucleotide sequence ID" value="NZ_JBHRZG010000006.1"/>
</dbReference>
<evidence type="ECO:0000313" key="1">
    <source>
        <dbReference type="EMBL" id="MFC3832223.1"/>
    </source>
</evidence>
<dbReference type="InterPro" id="IPR036249">
    <property type="entry name" value="Thioredoxin-like_sf"/>
</dbReference>
<dbReference type="EMBL" id="JBHRZG010000006">
    <property type="protein sequence ID" value="MFC3832223.1"/>
    <property type="molecule type" value="Genomic_DNA"/>
</dbReference>
<dbReference type="Pfam" id="PF01257">
    <property type="entry name" value="2Fe-2S_thioredx"/>
    <property type="match status" value="1"/>
</dbReference>
<comment type="caution">
    <text evidence="1">The sequence shown here is derived from an EMBL/GenBank/DDBJ whole genome shotgun (WGS) entry which is preliminary data.</text>
</comment>
<organism evidence="1 2">
    <name type="scientific">Deinococcus rufus</name>
    <dbReference type="NCBI Taxonomy" id="2136097"/>
    <lineage>
        <taxon>Bacteria</taxon>
        <taxon>Thermotogati</taxon>
        <taxon>Deinococcota</taxon>
        <taxon>Deinococci</taxon>
        <taxon>Deinococcales</taxon>
        <taxon>Deinococcaceae</taxon>
        <taxon>Deinococcus</taxon>
    </lineage>
</organism>
<keyword evidence="2" id="KW-1185">Reference proteome</keyword>
<name>A0ABV7Z4M2_9DEIO</name>
<sequence>MPPLYFKTSGHLLVCTGPNCQARGSALLHKALWNHLERQSLAYYKKGGSLRLTESGCLGSCSYGPSMCVYRQRGSGLEEAWYAAVDFPLATRIAQAVHEEAELPEEHQYGPT</sequence>
<protein>
    <submittedName>
        <fullName evidence="1">Ferredoxin</fullName>
    </submittedName>
</protein>
<accession>A0ABV7Z4M2</accession>